<dbReference type="InterPro" id="IPR026365">
    <property type="entry name" value="BcepMu_gp16"/>
</dbReference>
<gene>
    <name evidence="1" type="ORF">EDC34_101259</name>
</gene>
<reference evidence="1 2" key="1">
    <citation type="submission" date="2019-03" db="EMBL/GenBank/DDBJ databases">
        <title>Genomic Encyclopedia of Type Strains, Phase IV (KMG-IV): sequencing the most valuable type-strain genomes for metagenomic binning, comparative biology and taxonomic classification.</title>
        <authorList>
            <person name="Goeker M."/>
        </authorList>
    </citation>
    <scope>NUCLEOTIDE SEQUENCE [LARGE SCALE GENOMIC DNA]</scope>
    <source>
        <strain evidence="1 2">DSM 13605</strain>
    </source>
</reference>
<evidence type="ECO:0000313" key="2">
    <source>
        <dbReference type="Proteomes" id="UP000295414"/>
    </source>
</evidence>
<dbReference type="RefSeq" id="WP_114959053.1">
    <property type="nucleotide sequence ID" value="NZ_MSZW01000024.1"/>
</dbReference>
<comment type="caution">
    <text evidence="1">The sequence shown here is derived from an EMBL/GenBank/DDBJ whole genome shotgun (WGS) entry which is preliminary data.</text>
</comment>
<dbReference type="EMBL" id="SMAP01000001">
    <property type="protein sequence ID" value="TCT25933.1"/>
    <property type="molecule type" value="Genomic_DNA"/>
</dbReference>
<dbReference type="OrthoDB" id="5679056at2"/>
<organism evidence="1 2">
    <name type="scientific">Thermomonas haemolytica</name>
    <dbReference type="NCBI Taxonomy" id="141949"/>
    <lineage>
        <taxon>Bacteria</taxon>
        <taxon>Pseudomonadati</taxon>
        <taxon>Pseudomonadota</taxon>
        <taxon>Gammaproteobacteria</taxon>
        <taxon>Lysobacterales</taxon>
        <taxon>Lysobacteraceae</taxon>
        <taxon>Thermomonas</taxon>
    </lineage>
</organism>
<protein>
    <submittedName>
        <fullName evidence="1">Gp16 family phage-associated protein</fullName>
    </submittedName>
</protein>
<keyword evidence="2" id="KW-1185">Reference proteome</keyword>
<dbReference type="NCBIfam" id="TIGR04111">
    <property type="entry name" value="BcepMu_gp16"/>
    <property type="match status" value="1"/>
</dbReference>
<dbReference type="AlphaFoldDB" id="A0A4R3NF96"/>
<dbReference type="Proteomes" id="UP000295414">
    <property type="component" value="Unassembled WGS sequence"/>
</dbReference>
<accession>A0A4R3NF96</accession>
<name>A0A4R3NF96_9GAMM</name>
<evidence type="ECO:0000313" key="1">
    <source>
        <dbReference type="EMBL" id="TCT25933.1"/>
    </source>
</evidence>
<sequence length="78" mass="9042">MLNDVAPKIPQQRNQRTLTIAEVRREFDRHGWTIRGWAQQHGISERIVYELMRGRIRGRRGTAHRAAVLLGLKDGVVE</sequence>
<proteinExistence type="predicted"/>